<reference evidence="3 4" key="1">
    <citation type="submission" date="2024-10" db="EMBL/GenBank/DDBJ databases">
        <title>Updated reference genomes for cyclostephanoid diatoms.</title>
        <authorList>
            <person name="Roberts W.R."/>
            <person name="Alverson A.J."/>
        </authorList>
    </citation>
    <scope>NUCLEOTIDE SEQUENCE [LARGE SCALE GENOMIC DNA]</scope>
    <source>
        <strain evidence="3 4">AJA228-03</strain>
    </source>
</reference>
<accession>A0ABD3RWU3</accession>
<proteinExistence type="predicted"/>
<dbReference type="EMBL" id="JALLPB020000136">
    <property type="protein sequence ID" value="KAL3816702.1"/>
    <property type="molecule type" value="Genomic_DNA"/>
</dbReference>
<keyword evidence="4" id="KW-1185">Reference proteome</keyword>
<evidence type="ECO:0000313" key="4">
    <source>
        <dbReference type="Proteomes" id="UP001530377"/>
    </source>
</evidence>
<gene>
    <name evidence="3" type="ORF">ACHAXA_009141</name>
</gene>
<evidence type="ECO:0000256" key="2">
    <source>
        <dbReference type="SAM" id="Phobius"/>
    </source>
</evidence>
<keyword evidence="2" id="KW-1133">Transmembrane helix</keyword>
<name>A0ABD3RWU3_9STRA</name>
<comment type="caution">
    <text evidence="3">The sequence shown here is derived from an EMBL/GenBank/DDBJ whole genome shotgun (WGS) entry which is preliminary data.</text>
</comment>
<keyword evidence="2" id="KW-0812">Transmembrane</keyword>
<feature type="transmembrane region" description="Helical" evidence="2">
    <location>
        <begin position="335"/>
        <end position="354"/>
    </location>
</feature>
<dbReference type="AlphaFoldDB" id="A0ABD3RWU3"/>
<organism evidence="3 4">
    <name type="scientific">Cyclostephanos tholiformis</name>
    <dbReference type="NCBI Taxonomy" id="382380"/>
    <lineage>
        <taxon>Eukaryota</taxon>
        <taxon>Sar</taxon>
        <taxon>Stramenopiles</taxon>
        <taxon>Ochrophyta</taxon>
        <taxon>Bacillariophyta</taxon>
        <taxon>Coscinodiscophyceae</taxon>
        <taxon>Thalassiosirophycidae</taxon>
        <taxon>Stephanodiscales</taxon>
        <taxon>Stephanodiscaceae</taxon>
        <taxon>Cyclostephanos</taxon>
    </lineage>
</organism>
<feature type="region of interest" description="Disordered" evidence="1">
    <location>
        <begin position="379"/>
        <end position="472"/>
    </location>
</feature>
<feature type="compositionally biased region" description="Basic and acidic residues" evidence="1">
    <location>
        <begin position="379"/>
        <end position="392"/>
    </location>
</feature>
<feature type="compositionally biased region" description="Basic residues" evidence="1">
    <location>
        <begin position="462"/>
        <end position="472"/>
    </location>
</feature>
<protein>
    <submittedName>
        <fullName evidence="3">Uncharacterized protein</fullName>
    </submittedName>
</protein>
<evidence type="ECO:0000313" key="3">
    <source>
        <dbReference type="EMBL" id="KAL3816702.1"/>
    </source>
</evidence>
<sequence>MELERRHLGGDGDFALVDKDGKELDPDSLAWRYLGLFMDCDAQDDEHSDDQGQADGGSSSSRYCRRKLLWAAYVDRRYRGNGVEEYQIYDPTLGEWDSSTCSRSGVFSGRCAKLDCHEPDTRFELIGVYKETNGMYDWWEQLFKHEGYCVWNDNDAYQTMTTWMKVWPDSCQLLDITDNGGNALYLDLMPLSGGDMKLAIYKDSTCSKVSSMDYATYTKKYYKSLGYRDRTGYNVARTYAEAIDTWNARMNSFKVCQPCIAYNVGGNNNNCDDKAGYTNVDQCYKFGTKTKLEVADDGDLIAASTQGSILRINVYNKVYGKGGFAIGTSFPMKPLAAVAVVGLAIGLLLSRQTLIRRDRQRRRRGSLLKESFVGDKLKRSRRGERTMKRGEEDTVSSYEDVESPNAQRDKAYAPPSVDEDESEWAKSINPRGKVTKDLDKSASRRGRRGRNYGGRPQARAVPNHRRTRTTSF</sequence>
<evidence type="ECO:0000256" key="1">
    <source>
        <dbReference type="SAM" id="MobiDB-lite"/>
    </source>
</evidence>
<dbReference type="Proteomes" id="UP001530377">
    <property type="component" value="Unassembled WGS sequence"/>
</dbReference>
<keyword evidence="2" id="KW-0472">Membrane</keyword>